<dbReference type="AlphaFoldDB" id="A0AAD6CWN0"/>
<dbReference type="EMBL" id="JAQIZZ010000005">
    <property type="protein sequence ID" value="KAJ5541476.1"/>
    <property type="molecule type" value="Genomic_DNA"/>
</dbReference>
<feature type="compositionally biased region" description="Low complexity" evidence="1">
    <location>
        <begin position="256"/>
        <end position="271"/>
    </location>
</feature>
<keyword evidence="2" id="KW-0472">Membrane</keyword>
<proteinExistence type="predicted"/>
<dbReference type="CDD" id="cd12087">
    <property type="entry name" value="TM_EGFR-like"/>
    <property type="match status" value="1"/>
</dbReference>
<gene>
    <name evidence="3" type="ORF">N7494_006552</name>
</gene>
<feature type="compositionally biased region" description="Polar residues" evidence="1">
    <location>
        <begin position="489"/>
        <end position="521"/>
    </location>
</feature>
<name>A0AAD6CWN0_9EURO</name>
<accession>A0AAD6CWN0</accession>
<evidence type="ECO:0000256" key="1">
    <source>
        <dbReference type="SAM" id="MobiDB-lite"/>
    </source>
</evidence>
<feature type="compositionally biased region" description="Basic and acidic residues" evidence="1">
    <location>
        <begin position="471"/>
        <end position="485"/>
    </location>
</feature>
<evidence type="ECO:0000313" key="3">
    <source>
        <dbReference type="EMBL" id="KAJ5541476.1"/>
    </source>
</evidence>
<feature type="compositionally biased region" description="Low complexity" evidence="1">
    <location>
        <begin position="439"/>
        <end position="452"/>
    </location>
</feature>
<feature type="compositionally biased region" description="Polar residues" evidence="1">
    <location>
        <begin position="167"/>
        <end position="183"/>
    </location>
</feature>
<feature type="compositionally biased region" description="Low complexity" evidence="1">
    <location>
        <begin position="281"/>
        <end position="294"/>
    </location>
</feature>
<feature type="region of interest" description="Disordered" evidence="1">
    <location>
        <begin position="214"/>
        <end position="236"/>
    </location>
</feature>
<evidence type="ECO:0000313" key="4">
    <source>
        <dbReference type="Proteomes" id="UP001220324"/>
    </source>
</evidence>
<dbReference type="Proteomes" id="UP001220324">
    <property type="component" value="Unassembled WGS sequence"/>
</dbReference>
<protein>
    <submittedName>
        <fullName evidence="3">Uncharacterized protein</fullName>
    </submittedName>
</protein>
<keyword evidence="2" id="KW-1133">Transmembrane helix</keyword>
<organism evidence="3 4">
    <name type="scientific">Penicillium frequentans</name>
    <dbReference type="NCBI Taxonomy" id="3151616"/>
    <lineage>
        <taxon>Eukaryota</taxon>
        <taxon>Fungi</taxon>
        <taxon>Dikarya</taxon>
        <taxon>Ascomycota</taxon>
        <taxon>Pezizomycotina</taxon>
        <taxon>Eurotiomycetes</taxon>
        <taxon>Eurotiomycetidae</taxon>
        <taxon>Eurotiales</taxon>
        <taxon>Aspergillaceae</taxon>
        <taxon>Penicillium</taxon>
    </lineage>
</organism>
<keyword evidence="4" id="KW-1185">Reference proteome</keyword>
<sequence length="544" mass="56822">MSHHGYRHSRIGRIINSKHRHEASEGDVVDDSNPIVQNVNEVQKPLGSEDTTLAEPCYPLLDKACLENRATLSDDFLVKRQAESSQTTAAVETVVQVVESASPTWSSIGTDFPMTNSSTALIGVTISVGDTVLVTSPTDSPITSITSPATQITTTATSKQRVPISSPKVSSATSSQPYNSTPLVSYASSPTTSATTITPTTNSVYYYSTSSLSSLSSSSSSSSSSYSYSYSSSSSYYDYDSTTSWTGYYSTTQSPSSSTESYGGAVHTGTSSGSGAGDGSGSSTNTGSSGSGSSISARTSKIVGGVIGSVAGLALIFALLFYILRRRGYFQRFFKDQGNQALPSSDAGTAATREMAERPSSVFTTSYLAPAFMKRWRQSTMTTRTDSTVDSNSSERGFQKISGRKIPPVLTHGGDGFGGGLDGDSPTIPDCLIGLSLPSASAGPSGGNLSSPGGHGPPPASPYGSPLDTNYTREADEVPPPDRPKIQLPVSNSVNFGSPKMVTSSPHLIPQPQSAVPQQPDSVGRSHPSFDGSRGSRFTESLDL</sequence>
<feature type="region of interest" description="Disordered" evidence="1">
    <location>
        <begin position="256"/>
        <end position="294"/>
    </location>
</feature>
<evidence type="ECO:0000256" key="2">
    <source>
        <dbReference type="SAM" id="Phobius"/>
    </source>
</evidence>
<feature type="compositionally biased region" description="Basic residues" evidence="1">
    <location>
        <begin position="1"/>
        <end position="21"/>
    </location>
</feature>
<reference evidence="3 4" key="1">
    <citation type="journal article" date="2023" name="IMA Fungus">
        <title>Comparative genomic study of the Penicillium genus elucidates a diverse pangenome and 15 lateral gene transfer events.</title>
        <authorList>
            <person name="Petersen C."/>
            <person name="Sorensen T."/>
            <person name="Nielsen M.R."/>
            <person name="Sondergaard T.E."/>
            <person name="Sorensen J.L."/>
            <person name="Fitzpatrick D.A."/>
            <person name="Frisvad J.C."/>
            <person name="Nielsen K.L."/>
        </authorList>
    </citation>
    <scope>NUCLEOTIDE SEQUENCE [LARGE SCALE GENOMIC DNA]</scope>
    <source>
        <strain evidence="3 4">IBT 35679</strain>
    </source>
</reference>
<feature type="region of interest" description="Disordered" evidence="1">
    <location>
        <begin position="439"/>
        <end position="544"/>
    </location>
</feature>
<keyword evidence="2" id="KW-0812">Transmembrane</keyword>
<comment type="caution">
    <text evidence="3">The sequence shown here is derived from an EMBL/GenBank/DDBJ whole genome shotgun (WGS) entry which is preliminary data.</text>
</comment>
<feature type="region of interest" description="Disordered" evidence="1">
    <location>
        <begin position="1"/>
        <end position="28"/>
    </location>
</feature>
<feature type="transmembrane region" description="Helical" evidence="2">
    <location>
        <begin position="302"/>
        <end position="324"/>
    </location>
</feature>
<feature type="region of interest" description="Disordered" evidence="1">
    <location>
        <begin position="154"/>
        <end position="194"/>
    </location>
</feature>